<dbReference type="RefSeq" id="WP_377967432.1">
    <property type="nucleotide sequence ID" value="NZ_JBHZOL010000098.1"/>
</dbReference>
<organism evidence="3 4">
    <name type="scientific">Almyronema epifaneia S1</name>
    <dbReference type="NCBI Taxonomy" id="2991925"/>
    <lineage>
        <taxon>Bacteria</taxon>
        <taxon>Bacillati</taxon>
        <taxon>Cyanobacteriota</taxon>
        <taxon>Cyanophyceae</taxon>
        <taxon>Nodosilineales</taxon>
        <taxon>Nodosilineaceae</taxon>
        <taxon>Almyronema</taxon>
        <taxon>Almyronema epifaneia</taxon>
    </lineage>
</organism>
<dbReference type="Gene3D" id="3.40.50.2300">
    <property type="match status" value="1"/>
</dbReference>
<dbReference type="SUPFAM" id="SSF52172">
    <property type="entry name" value="CheY-like"/>
    <property type="match status" value="1"/>
</dbReference>
<name>A0ABW6IIM2_9CYAN</name>
<evidence type="ECO:0000259" key="2">
    <source>
        <dbReference type="PROSITE" id="PS50110"/>
    </source>
</evidence>
<dbReference type="PROSITE" id="PS50110">
    <property type="entry name" value="RESPONSE_REGULATORY"/>
    <property type="match status" value="1"/>
</dbReference>
<evidence type="ECO:0000256" key="1">
    <source>
        <dbReference type="PROSITE-ProRule" id="PRU00169"/>
    </source>
</evidence>
<comment type="caution">
    <text evidence="1">Lacks conserved residue(s) required for the propagation of feature annotation.</text>
</comment>
<evidence type="ECO:0000313" key="4">
    <source>
        <dbReference type="Proteomes" id="UP001600165"/>
    </source>
</evidence>
<dbReference type="EMBL" id="JBHZOL010000098">
    <property type="protein sequence ID" value="MFE4108073.1"/>
    <property type="molecule type" value="Genomic_DNA"/>
</dbReference>
<dbReference type="Proteomes" id="UP001600165">
    <property type="component" value="Unassembled WGS sequence"/>
</dbReference>
<protein>
    <recommendedName>
        <fullName evidence="2">Response regulatory domain-containing protein</fullName>
    </recommendedName>
</protein>
<evidence type="ECO:0000313" key="3">
    <source>
        <dbReference type="EMBL" id="MFE4108073.1"/>
    </source>
</evidence>
<proteinExistence type="predicted"/>
<sequence>MQKPEILLVEMDDETRPLLRQNLMIAGFEVIISLDEADAIARMQNQTKYPDLILLNQVGDSIENFLKMGLRLRSQLAFPAQTPIVVIADRFEEALSGQNQQVGANEYVTYPADAQQLMDLLHQLCD</sequence>
<reference evidence="3 4" key="1">
    <citation type="submission" date="2024-10" db="EMBL/GenBank/DDBJ databases">
        <authorList>
            <person name="Ratan Roy A."/>
            <person name="Morales Sandoval P.H."/>
            <person name="De Los Santos Villalobos S."/>
            <person name="Chakraborty S."/>
            <person name="Mukherjee J."/>
        </authorList>
    </citation>
    <scope>NUCLEOTIDE SEQUENCE [LARGE SCALE GENOMIC DNA]</scope>
    <source>
        <strain evidence="3 4">S1</strain>
    </source>
</reference>
<keyword evidence="4" id="KW-1185">Reference proteome</keyword>
<dbReference type="InterPro" id="IPR001789">
    <property type="entry name" value="Sig_transdc_resp-reg_receiver"/>
</dbReference>
<dbReference type="InterPro" id="IPR011006">
    <property type="entry name" value="CheY-like_superfamily"/>
</dbReference>
<gene>
    <name evidence="3" type="ORF">ACFVKH_17460</name>
</gene>
<feature type="domain" description="Response regulatory" evidence="2">
    <location>
        <begin position="5"/>
        <end position="125"/>
    </location>
</feature>
<accession>A0ABW6IIM2</accession>
<comment type="caution">
    <text evidence="3">The sequence shown here is derived from an EMBL/GenBank/DDBJ whole genome shotgun (WGS) entry which is preliminary data.</text>
</comment>